<dbReference type="RefSeq" id="WP_115935231.1">
    <property type="nucleotide sequence ID" value="NZ_QRDW01000001.1"/>
</dbReference>
<comment type="caution">
    <text evidence="2">The sequence shown here is derived from an EMBL/GenBank/DDBJ whole genome shotgun (WGS) entry which is preliminary data.</text>
</comment>
<accession>A0A3D9HXC8</accession>
<protein>
    <submittedName>
        <fullName evidence="2">Uncharacterized protein</fullName>
    </submittedName>
</protein>
<dbReference type="AlphaFoldDB" id="A0A3D9HXC8"/>
<feature type="region of interest" description="Disordered" evidence="1">
    <location>
        <begin position="101"/>
        <end position="142"/>
    </location>
</feature>
<evidence type="ECO:0000313" key="3">
    <source>
        <dbReference type="Proteomes" id="UP000256845"/>
    </source>
</evidence>
<keyword evidence="3" id="KW-1185">Reference proteome</keyword>
<reference evidence="2 3" key="1">
    <citation type="submission" date="2018-07" db="EMBL/GenBank/DDBJ databases">
        <title>Genomic Encyclopedia of Type Strains, Phase III (KMG-III): the genomes of soil and plant-associated and newly described type strains.</title>
        <authorList>
            <person name="Whitman W."/>
        </authorList>
    </citation>
    <scope>NUCLEOTIDE SEQUENCE [LARGE SCALE GENOMIC DNA]</scope>
    <source>
        <strain evidence="2 3">CECT 8488</strain>
    </source>
</reference>
<evidence type="ECO:0000256" key="1">
    <source>
        <dbReference type="SAM" id="MobiDB-lite"/>
    </source>
</evidence>
<name>A0A3D9HXC8_9PROT</name>
<sequence>MSGMTDEDRDLIMLSQPAPAVGRVDEPDVVGLHLVSDKDIETLKQAASRLRDRKELPEECHALLEAVDTVLIKGGWGEKTVAPVSPAPMVPLANELPEGEVVEGHSLSRPGRGVDQAVNKPQKSKNDDEAGDDAAEQKSAAQWSGDNVAFPIELMGILHDSIRELAETSADGDDNPARDALMGLIDQMEGILEALPGSENLELLNQLKRRK</sequence>
<dbReference type="EMBL" id="QRDW01000001">
    <property type="protein sequence ID" value="RED54154.1"/>
    <property type="molecule type" value="Genomic_DNA"/>
</dbReference>
<dbReference type="Proteomes" id="UP000256845">
    <property type="component" value="Unassembled WGS sequence"/>
</dbReference>
<gene>
    <name evidence="2" type="ORF">DFP90_101957</name>
</gene>
<proteinExistence type="predicted"/>
<evidence type="ECO:0000313" key="2">
    <source>
        <dbReference type="EMBL" id="RED54154.1"/>
    </source>
</evidence>
<organism evidence="2 3">
    <name type="scientific">Aestuariispira insulae</name>
    <dbReference type="NCBI Taxonomy" id="1461337"/>
    <lineage>
        <taxon>Bacteria</taxon>
        <taxon>Pseudomonadati</taxon>
        <taxon>Pseudomonadota</taxon>
        <taxon>Alphaproteobacteria</taxon>
        <taxon>Rhodospirillales</taxon>
        <taxon>Kiloniellaceae</taxon>
        <taxon>Aestuariispira</taxon>
    </lineage>
</organism>